<dbReference type="RefSeq" id="WP_028929250.1">
    <property type="nucleotide sequence ID" value="NZ_AUII01000003.1"/>
</dbReference>
<evidence type="ECO:0000313" key="2">
    <source>
        <dbReference type="Proteomes" id="UP000321328"/>
    </source>
</evidence>
<protein>
    <submittedName>
        <fullName evidence="1">Uncharacterized protein</fullName>
    </submittedName>
</protein>
<name>A0A511CVB4_9PSEU</name>
<gene>
    <name evidence="1" type="ORF">PA7_00300</name>
</gene>
<keyword evidence="2" id="KW-1185">Reference proteome</keyword>
<proteinExistence type="predicted"/>
<sequence>MQATYLLSFVLLTLATLRLPPAFSLGFTVIDITFVLAFLGMTTGNTSIRQDLGGKALPLGNPVVR</sequence>
<dbReference type="AlphaFoldDB" id="A0A511CVB4"/>
<dbReference type="EMBL" id="BJVI01000001">
    <property type="protein sequence ID" value="GEL16193.1"/>
    <property type="molecule type" value="Genomic_DNA"/>
</dbReference>
<comment type="caution">
    <text evidence="1">The sequence shown here is derived from an EMBL/GenBank/DDBJ whole genome shotgun (WGS) entry which is preliminary data.</text>
</comment>
<accession>A0A511CVB4</accession>
<evidence type="ECO:0000313" key="1">
    <source>
        <dbReference type="EMBL" id="GEL16193.1"/>
    </source>
</evidence>
<dbReference type="Proteomes" id="UP000321328">
    <property type="component" value="Unassembled WGS sequence"/>
</dbReference>
<organism evidence="1 2">
    <name type="scientific">Pseudonocardia asaccharolytica DSM 44247 = NBRC 16224</name>
    <dbReference type="NCBI Taxonomy" id="1123024"/>
    <lineage>
        <taxon>Bacteria</taxon>
        <taxon>Bacillati</taxon>
        <taxon>Actinomycetota</taxon>
        <taxon>Actinomycetes</taxon>
        <taxon>Pseudonocardiales</taxon>
        <taxon>Pseudonocardiaceae</taxon>
        <taxon>Pseudonocardia</taxon>
    </lineage>
</organism>
<reference evidence="1 2" key="1">
    <citation type="submission" date="2019-07" db="EMBL/GenBank/DDBJ databases">
        <title>Whole genome shotgun sequence of Pseudonocardia asaccharolytica NBRC 16224.</title>
        <authorList>
            <person name="Hosoyama A."/>
            <person name="Uohara A."/>
            <person name="Ohji S."/>
            <person name="Ichikawa N."/>
        </authorList>
    </citation>
    <scope>NUCLEOTIDE SEQUENCE [LARGE SCALE GENOMIC DNA]</scope>
    <source>
        <strain evidence="1 2">NBRC 16224</strain>
    </source>
</reference>